<dbReference type="Pfam" id="PF13676">
    <property type="entry name" value="TIR_2"/>
    <property type="match status" value="1"/>
</dbReference>
<evidence type="ECO:0000259" key="2">
    <source>
        <dbReference type="PROSITE" id="PS50104"/>
    </source>
</evidence>
<dbReference type="GO" id="GO:0043123">
    <property type="term" value="P:positive regulation of canonical NF-kappaB signal transduction"/>
    <property type="evidence" value="ECO:0007669"/>
    <property type="project" value="TreeGrafter"/>
</dbReference>
<sequence>MPGWFQKLRVHFLTRHEEEAKLTRTVTSSASSISASPSATTSSQTTSPCEPKQALSVLSSQERFNRKFDVLVCHSSVDSDIEEAQRLVSFLEASPCGFRCFLRGRDDSPGSAISTELYEAVQNCHVWALLITPNFLEDEWCKYMMHQALAEGPMSHRIIPLIKNLSRAQVPQELRFFFHIDLNINPHRGLTVLTQTVLKNLEELVKKSKTPQL</sequence>
<dbReference type="PANTHER" id="PTHR22662">
    <property type="entry name" value="TIRAP"/>
    <property type="match status" value="1"/>
</dbReference>
<protein>
    <submittedName>
        <fullName evidence="3">Toll/interleukin-1 receptor domain-containing adapter protein</fullName>
    </submittedName>
</protein>
<keyword evidence="3" id="KW-0675">Receptor</keyword>
<dbReference type="GO" id="GO:0032760">
    <property type="term" value="P:positive regulation of tumor necrosis factor production"/>
    <property type="evidence" value="ECO:0007669"/>
    <property type="project" value="TreeGrafter"/>
</dbReference>
<proteinExistence type="predicted"/>
<dbReference type="InterPro" id="IPR035897">
    <property type="entry name" value="Toll_tir_struct_dom_sf"/>
</dbReference>
<feature type="domain" description="TIR" evidence="2">
    <location>
        <begin position="66"/>
        <end position="205"/>
    </location>
</feature>
<reference evidence="3" key="1">
    <citation type="submission" date="2023-08" db="EMBL/GenBank/DDBJ databases">
        <authorList>
            <person name="Alioto T."/>
            <person name="Alioto T."/>
            <person name="Gomez Garrido J."/>
        </authorList>
    </citation>
    <scope>NUCLEOTIDE SEQUENCE</scope>
</reference>
<gene>
    <name evidence="3" type="ORF">XNOV1_A041598</name>
</gene>
<dbReference type="PROSITE" id="PS50104">
    <property type="entry name" value="TIR"/>
    <property type="match status" value="1"/>
</dbReference>
<dbReference type="GO" id="GO:0034142">
    <property type="term" value="P:toll-like receptor 4 signaling pathway"/>
    <property type="evidence" value="ECO:0007669"/>
    <property type="project" value="TreeGrafter"/>
</dbReference>
<feature type="region of interest" description="Disordered" evidence="1">
    <location>
        <begin position="23"/>
        <end position="49"/>
    </location>
</feature>
<dbReference type="InterPro" id="IPR017279">
    <property type="entry name" value="Tol-interleuk_rcpt_adapt_Tirap"/>
</dbReference>
<dbReference type="GO" id="GO:2000343">
    <property type="term" value="P:positive regulation of chemokine (C-X-C motif) ligand 2 production"/>
    <property type="evidence" value="ECO:0007669"/>
    <property type="project" value="TreeGrafter"/>
</dbReference>
<dbReference type="SMART" id="SM00255">
    <property type="entry name" value="TIR"/>
    <property type="match status" value="1"/>
</dbReference>
<dbReference type="SUPFAM" id="SSF52200">
    <property type="entry name" value="Toll/Interleukin receptor TIR domain"/>
    <property type="match status" value="1"/>
</dbReference>
<evidence type="ECO:0000313" key="3">
    <source>
        <dbReference type="EMBL" id="CAJ1065853.1"/>
    </source>
</evidence>
<dbReference type="Proteomes" id="UP001178508">
    <property type="component" value="Chromosome 10"/>
</dbReference>
<accession>A0AAV1FXU4</accession>
<dbReference type="GO" id="GO:0005886">
    <property type="term" value="C:plasma membrane"/>
    <property type="evidence" value="ECO:0007669"/>
    <property type="project" value="TreeGrafter"/>
</dbReference>
<dbReference type="PANTHER" id="PTHR22662:SF0">
    <property type="entry name" value="TOLL_INTERLEUKIN-1 RECEPTOR DOMAIN-CONTAINING ADAPTER PROTEIN"/>
    <property type="match status" value="1"/>
</dbReference>
<organism evidence="3 4">
    <name type="scientific">Xyrichtys novacula</name>
    <name type="common">Pearly razorfish</name>
    <name type="synonym">Hemipteronotus novacula</name>
    <dbReference type="NCBI Taxonomy" id="13765"/>
    <lineage>
        <taxon>Eukaryota</taxon>
        <taxon>Metazoa</taxon>
        <taxon>Chordata</taxon>
        <taxon>Craniata</taxon>
        <taxon>Vertebrata</taxon>
        <taxon>Euteleostomi</taxon>
        <taxon>Actinopterygii</taxon>
        <taxon>Neopterygii</taxon>
        <taxon>Teleostei</taxon>
        <taxon>Neoteleostei</taxon>
        <taxon>Acanthomorphata</taxon>
        <taxon>Eupercaria</taxon>
        <taxon>Labriformes</taxon>
        <taxon>Labridae</taxon>
        <taxon>Xyrichtys</taxon>
    </lineage>
</organism>
<dbReference type="GO" id="GO:0005737">
    <property type="term" value="C:cytoplasm"/>
    <property type="evidence" value="ECO:0007669"/>
    <property type="project" value="TreeGrafter"/>
</dbReference>
<evidence type="ECO:0000313" key="4">
    <source>
        <dbReference type="Proteomes" id="UP001178508"/>
    </source>
</evidence>
<evidence type="ECO:0000256" key="1">
    <source>
        <dbReference type="SAM" id="MobiDB-lite"/>
    </source>
</evidence>
<keyword evidence="4" id="KW-1185">Reference proteome</keyword>
<dbReference type="AlphaFoldDB" id="A0AAV1FXU4"/>
<dbReference type="Gene3D" id="3.40.50.10140">
    <property type="entry name" value="Toll/interleukin-1 receptor homology (TIR) domain"/>
    <property type="match status" value="1"/>
</dbReference>
<name>A0AAV1FXU4_XYRNO</name>
<dbReference type="EMBL" id="OY660873">
    <property type="protein sequence ID" value="CAJ1065853.1"/>
    <property type="molecule type" value="Genomic_DNA"/>
</dbReference>
<feature type="compositionally biased region" description="Low complexity" evidence="1">
    <location>
        <begin position="23"/>
        <end position="47"/>
    </location>
</feature>
<dbReference type="GO" id="GO:0035662">
    <property type="term" value="F:Toll-like receptor 4 binding"/>
    <property type="evidence" value="ECO:0007669"/>
    <property type="project" value="TreeGrafter"/>
</dbReference>
<dbReference type="GO" id="GO:0035663">
    <property type="term" value="F:Toll-like receptor 2 binding"/>
    <property type="evidence" value="ECO:0007669"/>
    <property type="project" value="TreeGrafter"/>
</dbReference>
<dbReference type="InterPro" id="IPR000157">
    <property type="entry name" value="TIR_dom"/>
</dbReference>